<dbReference type="InterPro" id="IPR011990">
    <property type="entry name" value="TPR-like_helical_dom_sf"/>
</dbReference>
<reference evidence="2 3" key="1">
    <citation type="submission" date="2018-04" db="EMBL/GenBank/DDBJ databases">
        <title>Pseudomonas sp. nov., isolated from mangrove soil.</title>
        <authorList>
            <person name="Chen C."/>
        </authorList>
    </citation>
    <scope>NUCLEOTIDE SEQUENCE [LARGE SCALE GENOMIC DNA]</scope>
    <source>
        <strain evidence="2 3">TC-11</strain>
    </source>
</reference>
<sequence length="470" mass="52891">MLCAGLQALPAHAGRSLEQIRYELYKDPSANVEADLRPLAERGDLESKRLLADVLSGSGVGAKMAEAVQLYKEAFANGRGDVLALAGLARQLERNRRLRVQQRDYFRDALGRYQHGYDVRSVTTTLEVSLAYPEFFREGEIERLITLYQRSCLYECYPDIYRASIAEHRGDLAAAEALYIKAMRDDPRAVERYYEMLGDDRDQRFTAFAESQMGNMDDFHPESAQRIGSTLNGMWIEEIPETEEELDLEGQDIAEEGGAPPKRSEQLGPPRVKRQENPNVVAWLDNAIARGSVSAMVAKVNYMSLQSKSYSAESAFELIEKVEESQPLQGKSLRASILMVPGWRTLDPLESQRLSQELIDAGYDRAWLTMGDLYNRGGLDEADQQKSLEIYTRMAENGSAPAFYRMANLYARGRAICHDKVKAYSYGVVAYELGTARARGFLQMLEKEMDPADVQRARATGEEILKGMNL</sequence>
<accession>A0A2T5PBV1</accession>
<dbReference type="Proteomes" id="UP000244064">
    <property type="component" value="Unassembled WGS sequence"/>
</dbReference>
<protein>
    <recommendedName>
        <fullName evidence="4">Sel1 repeat family protein</fullName>
    </recommendedName>
</protein>
<dbReference type="EMBL" id="QASN01000010">
    <property type="protein sequence ID" value="PTU75191.1"/>
    <property type="molecule type" value="Genomic_DNA"/>
</dbReference>
<proteinExistence type="predicted"/>
<evidence type="ECO:0000313" key="3">
    <source>
        <dbReference type="Proteomes" id="UP000244064"/>
    </source>
</evidence>
<keyword evidence="3" id="KW-1185">Reference proteome</keyword>
<dbReference type="Gene3D" id="1.25.40.10">
    <property type="entry name" value="Tetratricopeptide repeat domain"/>
    <property type="match status" value="1"/>
</dbReference>
<dbReference type="AlphaFoldDB" id="A0A2T5PBV1"/>
<evidence type="ECO:0000256" key="1">
    <source>
        <dbReference type="SAM" id="MobiDB-lite"/>
    </source>
</evidence>
<dbReference type="SUPFAM" id="SSF81901">
    <property type="entry name" value="HCP-like"/>
    <property type="match status" value="1"/>
</dbReference>
<feature type="region of interest" description="Disordered" evidence="1">
    <location>
        <begin position="254"/>
        <end position="274"/>
    </location>
</feature>
<gene>
    <name evidence="2" type="ORF">DBO85_06055</name>
</gene>
<evidence type="ECO:0000313" key="2">
    <source>
        <dbReference type="EMBL" id="PTU75191.1"/>
    </source>
</evidence>
<name>A0A2T5PBV1_9PSED</name>
<comment type="caution">
    <text evidence="2">The sequence shown here is derived from an EMBL/GenBank/DDBJ whole genome shotgun (WGS) entry which is preliminary data.</text>
</comment>
<organism evidence="2 3">
    <name type="scientific">Pseudomonas mangrovi</name>
    <dbReference type="NCBI Taxonomy" id="2161748"/>
    <lineage>
        <taxon>Bacteria</taxon>
        <taxon>Pseudomonadati</taxon>
        <taxon>Pseudomonadota</taxon>
        <taxon>Gammaproteobacteria</taxon>
        <taxon>Pseudomonadales</taxon>
        <taxon>Pseudomonadaceae</taxon>
        <taxon>Pseudomonas</taxon>
    </lineage>
</organism>
<evidence type="ECO:0008006" key="4">
    <source>
        <dbReference type="Google" id="ProtNLM"/>
    </source>
</evidence>